<keyword evidence="2" id="KW-1185">Reference proteome</keyword>
<proteinExistence type="predicted"/>
<dbReference type="Proteomes" id="UP001480082">
    <property type="component" value="Unassembled WGS sequence"/>
</dbReference>
<accession>A0ACC6STX6</accession>
<protein>
    <submittedName>
        <fullName evidence="1">Uncharacterized protein</fullName>
    </submittedName>
</protein>
<reference evidence="1 2" key="1">
    <citation type="journal article" date="2024" name="Proc. Natl. Acad. Sci. U.S.A.">
        <title>The evolutionary genomics of adaptation to stress in wild rhizobium bacteria.</title>
        <authorList>
            <person name="Kehlet-Delgado H."/>
            <person name="Montoya A.P."/>
            <person name="Jensen K.T."/>
            <person name="Wendlandt C.E."/>
            <person name="Dexheimer C."/>
            <person name="Roberts M."/>
            <person name="Torres Martinez L."/>
            <person name="Friesen M.L."/>
            <person name="Griffitts J.S."/>
            <person name="Porter S.S."/>
        </authorList>
    </citation>
    <scope>NUCLEOTIDE SEQUENCE [LARGE SCALE GENOMIC DNA]</scope>
    <source>
        <strain evidence="1 2">M0468</strain>
    </source>
</reference>
<organism evidence="1 2">
    <name type="scientific">Mesorhizobium australicum</name>
    <dbReference type="NCBI Taxonomy" id="536018"/>
    <lineage>
        <taxon>Bacteria</taxon>
        <taxon>Pseudomonadati</taxon>
        <taxon>Pseudomonadota</taxon>
        <taxon>Alphaproteobacteria</taxon>
        <taxon>Hyphomicrobiales</taxon>
        <taxon>Phyllobacteriaceae</taxon>
        <taxon>Mesorhizobium</taxon>
    </lineage>
</organism>
<evidence type="ECO:0000313" key="2">
    <source>
        <dbReference type="Proteomes" id="UP001480082"/>
    </source>
</evidence>
<sequence length="190" mass="20440">MLARTPKTTEIDFANILTIPPKPAAIAEADAAWRNAVSDREAGQARHIEATRQLQAQIPGQPPTITMREVEELGLALVPLLNAEKIATEDRARLRARYEEDTNATLSAALEKYAIAIADKISELETLLGYGSALHAASVAAGVKLPTRLPGDCGAIIKAGVEQARYYLRGASRPVPIVGWPQSKPQDGRI</sequence>
<gene>
    <name evidence="1" type="ORF">NKI81_04250</name>
</gene>
<dbReference type="EMBL" id="JAMYRI010000002">
    <property type="protein sequence ID" value="MER9283174.1"/>
    <property type="molecule type" value="Genomic_DNA"/>
</dbReference>
<name>A0ACC6STX6_9HYPH</name>
<comment type="caution">
    <text evidence="1">The sequence shown here is derived from an EMBL/GenBank/DDBJ whole genome shotgun (WGS) entry which is preliminary data.</text>
</comment>
<evidence type="ECO:0000313" key="1">
    <source>
        <dbReference type="EMBL" id="MER9283174.1"/>
    </source>
</evidence>